<sequence>MIVDAHCHAWRRWPYSTDVPDPAERGSVATLVYEMDRAGVQRALVVCACIGGADPRTANPDNNAYVAAAVAACPDRLACLVDVDSRWSDSYHRPGMVERMEVAVRAAGAVGITHYLAEDDDGWLGTGEAIRVFRRLAELGLVASVHAPPPWLPSIAALVRAVPEARVVLHHQGLVAPGSARFAADLRALTALASAPHVYVKVSGFHYLTQRQWDFPFRDTHMVLHALVDAFGPERLLWGSDFPVARPHLTYRQSIEVVREHAGLSSDAVASILGGTAARMFGWA</sequence>
<evidence type="ECO:0000259" key="2">
    <source>
        <dbReference type="Pfam" id="PF04909"/>
    </source>
</evidence>
<comment type="similarity">
    <text evidence="1">Belongs to the metallo-dependent hydrolases superfamily.</text>
</comment>
<reference evidence="3 4" key="1">
    <citation type="submission" date="2020-02" db="EMBL/GenBank/DDBJ databases">
        <authorList>
            <person name="Li X.-J."/>
            <person name="Han X.-M."/>
        </authorList>
    </citation>
    <scope>NUCLEOTIDE SEQUENCE [LARGE SCALE GENOMIC DNA]</scope>
    <source>
        <strain evidence="3 4">CCTCC AB 2017055</strain>
    </source>
</reference>
<feature type="domain" description="Amidohydrolase-related" evidence="2">
    <location>
        <begin position="3"/>
        <end position="282"/>
    </location>
</feature>
<proteinExistence type="inferred from homology"/>
<keyword evidence="3" id="KW-0378">Hydrolase</keyword>
<dbReference type="SUPFAM" id="SSF51556">
    <property type="entry name" value="Metallo-dependent hydrolases"/>
    <property type="match status" value="1"/>
</dbReference>
<dbReference type="Pfam" id="PF04909">
    <property type="entry name" value="Amidohydro_2"/>
    <property type="match status" value="1"/>
</dbReference>
<dbReference type="InterPro" id="IPR006680">
    <property type="entry name" value="Amidohydro-rel"/>
</dbReference>
<dbReference type="Proteomes" id="UP000475214">
    <property type="component" value="Unassembled WGS sequence"/>
</dbReference>
<dbReference type="Gene3D" id="3.20.20.140">
    <property type="entry name" value="Metal-dependent hydrolases"/>
    <property type="match status" value="1"/>
</dbReference>
<organism evidence="3 4">
    <name type="scientific">Phytoactinopolyspora halotolerans</name>
    <dbReference type="NCBI Taxonomy" id="1981512"/>
    <lineage>
        <taxon>Bacteria</taxon>
        <taxon>Bacillati</taxon>
        <taxon>Actinomycetota</taxon>
        <taxon>Actinomycetes</taxon>
        <taxon>Jiangellales</taxon>
        <taxon>Jiangellaceae</taxon>
        <taxon>Phytoactinopolyspora</taxon>
    </lineage>
</organism>
<dbReference type="GO" id="GO:0016787">
    <property type="term" value="F:hydrolase activity"/>
    <property type="evidence" value="ECO:0007669"/>
    <property type="project" value="UniProtKB-KW"/>
</dbReference>
<name>A0A6L9SHV7_9ACTN</name>
<comment type="caution">
    <text evidence="3">The sequence shown here is derived from an EMBL/GenBank/DDBJ whole genome shotgun (WGS) entry which is preliminary data.</text>
</comment>
<evidence type="ECO:0000313" key="3">
    <source>
        <dbReference type="EMBL" id="NEE04713.1"/>
    </source>
</evidence>
<dbReference type="PANTHER" id="PTHR43569:SF2">
    <property type="entry name" value="AMIDOHYDROLASE-RELATED DOMAIN-CONTAINING PROTEIN"/>
    <property type="match status" value="1"/>
</dbReference>
<keyword evidence="4" id="KW-1185">Reference proteome</keyword>
<dbReference type="InterPro" id="IPR052350">
    <property type="entry name" value="Metallo-dep_Lactonases"/>
</dbReference>
<accession>A0A6L9SHV7</accession>
<evidence type="ECO:0000313" key="4">
    <source>
        <dbReference type="Proteomes" id="UP000475214"/>
    </source>
</evidence>
<protein>
    <submittedName>
        <fullName evidence="3">Amidohydrolase</fullName>
    </submittedName>
</protein>
<dbReference type="AlphaFoldDB" id="A0A6L9SHV7"/>
<dbReference type="InterPro" id="IPR032466">
    <property type="entry name" value="Metal_Hydrolase"/>
</dbReference>
<evidence type="ECO:0000256" key="1">
    <source>
        <dbReference type="ARBA" id="ARBA00038310"/>
    </source>
</evidence>
<dbReference type="EMBL" id="JAAGOA010000041">
    <property type="protein sequence ID" value="NEE04713.1"/>
    <property type="molecule type" value="Genomic_DNA"/>
</dbReference>
<dbReference type="RefSeq" id="WP_163745257.1">
    <property type="nucleotide sequence ID" value="NZ_JAAGOA010000041.1"/>
</dbReference>
<dbReference type="PANTHER" id="PTHR43569">
    <property type="entry name" value="AMIDOHYDROLASE"/>
    <property type="match status" value="1"/>
</dbReference>
<gene>
    <name evidence="3" type="ORF">G1H10_31580</name>
</gene>